<sequence>MGGQGIIRSVTAFRNGIGLEIILSVQPVVADLIIGLFAQWPPGEGFLGA</sequence>
<accession>D4E6W1</accession>
<comment type="caution">
    <text evidence="1">The sequence shown here is derived from an EMBL/GenBank/DDBJ whole genome shotgun (WGS) entry which is preliminary data.</text>
</comment>
<protein>
    <submittedName>
        <fullName evidence="1">Uncharacterized protein</fullName>
    </submittedName>
</protein>
<gene>
    <name evidence="1" type="ORF">HMPREF0758_3911</name>
</gene>
<dbReference type="EMBL" id="ADBY01000054">
    <property type="protein sequence ID" value="EFE94337.1"/>
    <property type="molecule type" value="Genomic_DNA"/>
</dbReference>
<dbReference type="Proteomes" id="UP000005723">
    <property type="component" value="Unassembled WGS sequence"/>
</dbReference>
<proteinExistence type="predicted"/>
<evidence type="ECO:0000313" key="2">
    <source>
        <dbReference type="Proteomes" id="UP000005723"/>
    </source>
</evidence>
<dbReference type="AlphaFoldDB" id="D4E6W1"/>
<reference evidence="1 2" key="1">
    <citation type="submission" date="2010-01" db="EMBL/GenBank/DDBJ databases">
        <authorList>
            <person name="Muzny D."/>
            <person name="Qin X."/>
            <person name="Deng J."/>
            <person name="Jiang H."/>
            <person name="Liu Y."/>
            <person name="Qu J."/>
            <person name="Song X.-Z."/>
            <person name="Zhang L."/>
            <person name="Thornton R."/>
            <person name="Coyle M."/>
            <person name="Francisco L."/>
            <person name="Jackson L."/>
            <person name="Javaid M."/>
            <person name="Korchina V."/>
            <person name="Kovar C."/>
            <person name="Mata R."/>
            <person name="Mathew T."/>
            <person name="Ngo R."/>
            <person name="Nguyen L."/>
            <person name="Nguyen N."/>
            <person name="Okwuonu G."/>
            <person name="Ongeri F."/>
            <person name="Pham C."/>
            <person name="Simmons D."/>
            <person name="Wilczek-Boney K."/>
            <person name="Hale W."/>
            <person name="Jakkamsetti A."/>
            <person name="Pham P."/>
            <person name="Ruth R."/>
            <person name="San Lucas F."/>
            <person name="Warren J."/>
            <person name="Zhang J."/>
            <person name="Zhao Z."/>
            <person name="Zhou C."/>
            <person name="Zhu D."/>
            <person name="Lee S."/>
            <person name="Bess C."/>
            <person name="Blankenburg K."/>
            <person name="Forbes L."/>
            <person name="Fu Q."/>
            <person name="Gubbala S."/>
            <person name="Hirani K."/>
            <person name="Jayaseelan J.C."/>
            <person name="Lara F."/>
            <person name="Munidasa M."/>
            <person name="Palculict T."/>
            <person name="Patil S."/>
            <person name="Pu L.-L."/>
            <person name="Saada N."/>
            <person name="Tang L."/>
            <person name="Weissenberger G."/>
            <person name="Zhu Y."/>
            <person name="Hemphill L."/>
            <person name="Shang Y."/>
            <person name="Youmans B."/>
            <person name="Ayvaz T."/>
            <person name="Ross M."/>
            <person name="Santibanez J."/>
            <person name="Aqrawi P."/>
            <person name="Gross S."/>
            <person name="Joshi V."/>
            <person name="Fowler G."/>
            <person name="Nazareth L."/>
            <person name="Reid J."/>
            <person name="Worley K."/>
            <person name="Petrosino J."/>
            <person name="Highlander S."/>
            <person name="Gibbs R."/>
        </authorList>
    </citation>
    <scope>NUCLEOTIDE SEQUENCE [LARGE SCALE GENOMIC DNA]</scope>
    <source>
        <strain evidence="1 2">DSM 4582</strain>
    </source>
</reference>
<dbReference type="HOGENOM" id="CLU_3140606_0_0_6"/>
<name>D4E6W1_SEROD</name>
<organism evidence="1 2">
    <name type="scientific">Serratia odorifera DSM 4582</name>
    <dbReference type="NCBI Taxonomy" id="667129"/>
    <lineage>
        <taxon>Bacteria</taxon>
        <taxon>Pseudomonadati</taxon>
        <taxon>Pseudomonadota</taxon>
        <taxon>Gammaproteobacteria</taxon>
        <taxon>Enterobacterales</taxon>
        <taxon>Yersiniaceae</taxon>
        <taxon>Serratia</taxon>
    </lineage>
</organism>
<keyword evidence="2" id="KW-1185">Reference proteome</keyword>
<evidence type="ECO:0000313" key="1">
    <source>
        <dbReference type="EMBL" id="EFE94337.1"/>
    </source>
</evidence>